<name>A0AAE0FA58_9CHLO</name>
<keyword evidence="3" id="KW-1185">Reference proteome</keyword>
<evidence type="ECO:0000313" key="2">
    <source>
        <dbReference type="EMBL" id="KAK3255879.1"/>
    </source>
</evidence>
<evidence type="ECO:0000313" key="3">
    <source>
        <dbReference type="Proteomes" id="UP001190700"/>
    </source>
</evidence>
<proteinExistence type="predicted"/>
<feature type="compositionally biased region" description="Acidic residues" evidence="1">
    <location>
        <begin position="1"/>
        <end position="17"/>
    </location>
</feature>
<comment type="caution">
    <text evidence="2">The sequence shown here is derived from an EMBL/GenBank/DDBJ whole genome shotgun (WGS) entry which is preliminary data.</text>
</comment>
<gene>
    <name evidence="2" type="ORF">CYMTET_34962</name>
</gene>
<organism evidence="2 3">
    <name type="scientific">Cymbomonas tetramitiformis</name>
    <dbReference type="NCBI Taxonomy" id="36881"/>
    <lineage>
        <taxon>Eukaryota</taxon>
        <taxon>Viridiplantae</taxon>
        <taxon>Chlorophyta</taxon>
        <taxon>Pyramimonadophyceae</taxon>
        <taxon>Pyramimonadales</taxon>
        <taxon>Pyramimonadaceae</taxon>
        <taxon>Cymbomonas</taxon>
    </lineage>
</organism>
<dbReference type="EMBL" id="LGRX02022168">
    <property type="protein sequence ID" value="KAK3255879.1"/>
    <property type="molecule type" value="Genomic_DNA"/>
</dbReference>
<dbReference type="Proteomes" id="UP001190700">
    <property type="component" value="Unassembled WGS sequence"/>
</dbReference>
<feature type="region of interest" description="Disordered" evidence="1">
    <location>
        <begin position="1"/>
        <end position="40"/>
    </location>
</feature>
<accession>A0AAE0FA58</accession>
<reference evidence="2 3" key="1">
    <citation type="journal article" date="2015" name="Genome Biol. Evol.">
        <title>Comparative Genomics of a Bacterivorous Green Alga Reveals Evolutionary Causalities and Consequences of Phago-Mixotrophic Mode of Nutrition.</title>
        <authorList>
            <person name="Burns J.A."/>
            <person name="Paasch A."/>
            <person name="Narechania A."/>
            <person name="Kim E."/>
        </authorList>
    </citation>
    <scope>NUCLEOTIDE SEQUENCE [LARGE SCALE GENOMIC DNA]</scope>
    <source>
        <strain evidence="2 3">PLY_AMNH</strain>
    </source>
</reference>
<evidence type="ECO:0000256" key="1">
    <source>
        <dbReference type="SAM" id="MobiDB-lite"/>
    </source>
</evidence>
<sequence length="134" mass="14954">MEENVGEEVEVDDDGHADEDKEVALGSWTGRKGKSGPGRLLVGQARREGWRHGSWRDMRQEAENIRAVEGRELDTAENIRAVRDGDAENIRAAEGRGLDTAENIRAVERRGLDTAEVWPLWARAGSAKRPRRSP</sequence>
<protein>
    <submittedName>
        <fullName evidence="2">Uncharacterized protein</fullName>
    </submittedName>
</protein>
<dbReference type="AlphaFoldDB" id="A0AAE0FA58"/>